<dbReference type="STRING" id="587636.SAMN05216199_1577"/>
<dbReference type="Proteomes" id="UP000199019">
    <property type="component" value="Unassembled WGS sequence"/>
</dbReference>
<protein>
    <submittedName>
        <fullName evidence="2">Quinol monooxygenase YgiN</fullName>
    </submittedName>
</protein>
<proteinExistence type="predicted"/>
<dbReference type="PROSITE" id="PS51725">
    <property type="entry name" value="ABM"/>
    <property type="match status" value="1"/>
</dbReference>
<dbReference type="RefSeq" id="WP_091756932.1">
    <property type="nucleotide sequence ID" value="NZ_FOHB01000002.1"/>
</dbReference>
<keyword evidence="3" id="KW-1185">Reference proteome</keyword>
<name>A0A1H9TEP8_9MICO</name>
<dbReference type="GO" id="GO:0004497">
    <property type="term" value="F:monooxygenase activity"/>
    <property type="evidence" value="ECO:0007669"/>
    <property type="project" value="UniProtKB-KW"/>
</dbReference>
<dbReference type="InterPro" id="IPR050744">
    <property type="entry name" value="AI-2_Isomerase_LsrG"/>
</dbReference>
<keyword evidence="2" id="KW-0503">Monooxygenase</keyword>
<dbReference type="SUPFAM" id="SSF54909">
    <property type="entry name" value="Dimeric alpha+beta barrel"/>
    <property type="match status" value="1"/>
</dbReference>
<organism evidence="2 3">
    <name type="scientific">Pedococcus cremeus</name>
    <dbReference type="NCBI Taxonomy" id="587636"/>
    <lineage>
        <taxon>Bacteria</taxon>
        <taxon>Bacillati</taxon>
        <taxon>Actinomycetota</taxon>
        <taxon>Actinomycetes</taxon>
        <taxon>Micrococcales</taxon>
        <taxon>Intrasporangiaceae</taxon>
        <taxon>Pedococcus</taxon>
    </lineage>
</organism>
<reference evidence="3" key="1">
    <citation type="submission" date="2016-10" db="EMBL/GenBank/DDBJ databases">
        <authorList>
            <person name="Varghese N."/>
            <person name="Submissions S."/>
        </authorList>
    </citation>
    <scope>NUCLEOTIDE SEQUENCE [LARGE SCALE GENOMIC DNA]</scope>
    <source>
        <strain evidence="3">CGMCC 1.6963</strain>
    </source>
</reference>
<dbReference type="InterPro" id="IPR011008">
    <property type="entry name" value="Dimeric_a/b-barrel"/>
</dbReference>
<dbReference type="OrthoDB" id="8452260at2"/>
<dbReference type="AlphaFoldDB" id="A0A1H9TEP8"/>
<keyword evidence="2" id="KW-0560">Oxidoreductase</keyword>
<feature type="domain" description="ABM" evidence="1">
    <location>
        <begin position="2"/>
        <end position="91"/>
    </location>
</feature>
<dbReference type="Gene3D" id="3.30.70.100">
    <property type="match status" value="1"/>
</dbReference>
<accession>A0A1H9TEP8</accession>
<dbReference type="EMBL" id="FOHB01000002">
    <property type="protein sequence ID" value="SER95672.1"/>
    <property type="molecule type" value="Genomic_DNA"/>
</dbReference>
<gene>
    <name evidence="2" type="ORF">SAMN05216199_1577</name>
</gene>
<dbReference type="PANTHER" id="PTHR33336:SF3">
    <property type="entry name" value="ABM DOMAIN-CONTAINING PROTEIN"/>
    <property type="match status" value="1"/>
</dbReference>
<dbReference type="InterPro" id="IPR007138">
    <property type="entry name" value="ABM_dom"/>
</dbReference>
<sequence length="110" mass="12349">MILIVVKFPIRPDRQDEWEQLSGYYSKAVNAEPGCVFFEFSRSVEDAQTYVCIEGFADEAAGGEHMRQEHVARFMAEMPDIVSAQPQIIYVDAEDVAGFGPMGEITPRQS</sequence>
<evidence type="ECO:0000313" key="3">
    <source>
        <dbReference type="Proteomes" id="UP000199019"/>
    </source>
</evidence>
<evidence type="ECO:0000313" key="2">
    <source>
        <dbReference type="EMBL" id="SER95672.1"/>
    </source>
</evidence>
<dbReference type="Pfam" id="PF03992">
    <property type="entry name" value="ABM"/>
    <property type="match status" value="1"/>
</dbReference>
<dbReference type="PANTHER" id="PTHR33336">
    <property type="entry name" value="QUINOL MONOOXYGENASE YGIN-RELATED"/>
    <property type="match status" value="1"/>
</dbReference>
<evidence type="ECO:0000259" key="1">
    <source>
        <dbReference type="PROSITE" id="PS51725"/>
    </source>
</evidence>